<proteinExistence type="predicted"/>
<accession>A0ABQ8EAQ3</accession>
<organism evidence="1 2">
    <name type="scientific">Brassica napus</name>
    <name type="common">Rape</name>
    <dbReference type="NCBI Taxonomy" id="3708"/>
    <lineage>
        <taxon>Eukaryota</taxon>
        <taxon>Viridiplantae</taxon>
        <taxon>Streptophyta</taxon>
        <taxon>Embryophyta</taxon>
        <taxon>Tracheophyta</taxon>
        <taxon>Spermatophyta</taxon>
        <taxon>Magnoliopsida</taxon>
        <taxon>eudicotyledons</taxon>
        <taxon>Gunneridae</taxon>
        <taxon>Pentapetalae</taxon>
        <taxon>rosids</taxon>
        <taxon>malvids</taxon>
        <taxon>Brassicales</taxon>
        <taxon>Brassicaceae</taxon>
        <taxon>Brassiceae</taxon>
        <taxon>Brassica</taxon>
    </lineage>
</organism>
<dbReference type="Proteomes" id="UP000824890">
    <property type="component" value="Unassembled WGS sequence"/>
</dbReference>
<evidence type="ECO:0000313" key="1">
    <source>
        <dbReference type="EMBL" id="KAH0938735.1"/>
    </source>
</evidence>
<evidence type="ECO:0000313" key="2">
    <source>
        <dbReference type="Proteomes" id="UP000824890"/>
    </source>
</evidence>
<protein>
    <submittedName>
        <fullName evidence="1">Uncharacterized protein</fullName>
    </submittedName>
</protein>
<sequence>SRNRGLRIGFERQLSLKQAVYNVVFDIPAVKELPGFRILEGLTVNALRGAKMTEARVRGLKGVIRSCVMCFCGVCKGIQLKTVSTMDATVKLNCISKGFNSQDTQLERT</sequence>
<keyword evidence="2" id="KW-1185">Reference proteome</keyword>
<reference evidence="1 2" key="1">
    <citation type="submission" date="2021-05" db="EMBL/GenBank/DDBJ databases">
        <title>Genome Assembly of Synthetic Allotetraploid Brassica napus Reveals Homoeologous Exchanges between Subgenomes.</title>
        <authorList>
            <person name="Davis J.T."/>
        </authorList>
    </citation>
    <scope>NUCLEOTIDE SEQUENCE [LARGE SCALE GENOMIC DNA]</scope>
    <source>
        <strain evidence="2">cv. Da-Ae</strain>
        <tissue evidence="1">Seedling</tissue>
    </source>
</reference>
<name>A0ABQ8EAQ3_BRANA</name>
<comment type="caution">
    <text evidence="1">The sequence shown here is derived from an EMBL/GenBank/DDBJ whole genome shotgun (WGS) entry which is preliminary data.</text>
</comment>
<dbReference type="EMBL" id="JAGKQM010000002">
    <property type="protein sequence ID" value="KAH0938735.1"/>
    <property type="molecule type" value="Genomic_DNA"/>
</dbReference>
<gene>
    <name evidence="1" type="ORF">HID58_006196</name>
</gene>
<feature type="non-terminal residue" evidence="1">
    <location>
        <position position="1"/>
    </location>
</feature>